<evidence type="ECO:0000313" key="2">
    <source>
        <dbReference type="EMBL" id="PIL34058.1"/>
    </source>
</evidence>
<protein>
    <submittedName>
        <fullName evidence="2">Uncharacterized protein</fullName>
    </submittedName>
</protein>
<feature type="compositionally biased region" description="Basic and acidic residues" evidence="1">
    <location>
        <begin position="230"/>
        <end position="245"/>
    </location>
</feature>
<gene>
    <name evidence="2" type="ORF">GSI_03767</name>
</gene>
<feature type="compositionally biased region" description="Low complexity" evidence="1">
    <location>
        <begin position="185"/>
        <end position="201"/>
    </location>
</feature>
<feature type="compositionally biased region" description="Low complexity" evidence="1">
    <location>
        <begin position="13"/>
        <end position="24"/>
    </location>
</feature>
<comment type="caution">
    <text evidence="2">The sequence shown here is derived from an EMBL/GenBank/DDBJ whole genome shotgun (WGS) entry which is preliminary data.</text>
</comment>
<evidence type="ECO:0000256" key="1">
    <source>
        <dbReference type="SAM" id="MobiDB-lite"/>
    </source>
</evidence>
<evidence type="ECO:0000313" key="3">
    <source>
        <dbReference type="Proteomes" id="UP000230002"/>
    </source>
</evidence>
<dbReference type="EMBL" id="AYKW01000006">
    <property type="protein sequence ID" value="PIL34058.1"/>
    <property type="molecule type" value="Genomic_DNA"/>
</dbReference>
<sequence length="395" mass="43031">MAIVPQLQPQPPSFSQQPSLPSHSNYSVHHRRDDGAVPFPAHPSPHGSGSPSPPRPLPDPFEKVPVASASYLAPPRPDTASKERSRSRSRSRVPVPILPSASSSEPIVISPPNWVHSRNVSTGTPPRPPPTSRPNPSGKVYGLPPRPSPADKDTTRPLPKVPKHTPPQLPLPDPASMPTRPGLPPRKSSLSSNSAPLSSLPTPYTPHSAPPMREPLKRHNADAPVSAPAEKTKERERVEERLRQKRNERAKYIALRRDQPFILGLLTENHGGENESDSSPDLLPERPPSPPTIMLSPTLPSIVHPDAVNGRLRDDSRTPSPPPFAYSSVSRDRNGEVAMAVRPPPGLLGATIDRAASPQRQVNGMGYARKWVVEKNGKRLTQDTIVVAQELRMLR</sequence>
<reference evidence="2 3" key="1">
    <citation type="journal article" date="2015" name="Sci. Rep.">
        <title>Chromosome-level genome map provides insights into diverse defense mechanisms in the medicinal fungus Ganoderma sinense.</title>
        <authorList>
            <person name="Zhu Y."/>
            <person name="Xu J."/>
            <person name="Sun C."/>
            <person name="Zhou S."/>
            <person name="Xu H."/>
            <person name="Nelson D.R."/>
            <person name="Qian J."/>
            <person name="Song J."/>
            <person name="Luo H."/>
            <person name="Xiang L."/>
            <person name="Li Y."/>
            <person name="Xu Z."/>
            <person name="Ji A."/>
            <person name="Wang L."/>
            <person name="Lu S."/>
            <person name="Hayward A."/>
            <person name="Sun W."/>
            <person name="Li X."/>
            <person name="Schwartz D.C."/>
            <person name="Wang Y."/>
            <person name="Chen S."/>
        </authorList>
    </citation>
    <scope>NUCLEOTIDE SEQUENCE [LARGE SCALE GENOMIC DNA]</scope>
    <source>
        <strain evidence="2 3">ZZ0214-1</strain>
    </source>
</reference>
<feature type="region of interest" description="Disordered" evidence="1">
    <location>
        <begin position="1"/>
        <end position="245"/>
    </location>
</feature>
<accession>A0A2G8SKH2</accession>
<name>A0A2G8SKH2_9APHY</name>
<keyword evidence="3" id="KW-1185">Reference proteome</keyword>
<feature type="region of interest" description="Disordered" evidence="1">
    <location>
        <begin position="267"/>
        <end position="331"/>
    </location>
</feature>
<dbReference type="OrthoDB" id="2755612at2759"/>
<feature type="compositionally biased region" description="Pro residues" evidence="1">
    <location>
        <begin position="164"/>
        <end position="175"/>
    </location>
</feature>
<dbReference type="Proteomes" id="UP000230002">
    <property type="component" value="Unassembled WGS sequence"/>
</dbReference>
<organism evidence="2 3">
    <name type="scientific">Ganoderma sinense ZZ0214-1</name>
    <dbReference type="NCBI Taxonomy" id="1077348"/>
    <lineage>
        <taxon>Eukaryota</taxon>
        <taxon>Fungi</taxon>
        <taxon>Dikarya</taxon>
        <taxon>Basidiomycota</taxon>
        <taxon>Agaricomycotina</taxon>
        <taxon>Agaricomycetes</taxon>
        <taxon>Polyporales</taxon>
        <taxon>Polyporaceae</taxon>
        <taxon>Ganoderma</taxon>
    </lineage>
</organism>
<dbReference type="AlphaFoldDB" id="A0A2G8SKH2"/>
<proteinExistence type="predicted"/>